<feature type="region of interest" description="Disordered" evidence="2">
    <location>
        <begin position="430"/>
        <end position="474"/>
    </location>
</feature>
<name>A0ABR3Q7W5_9TREE</name>
<dbReference type="EMBL" id="JBBXJM010000002">
    <property type="protein sequence ID" value="KAL1410809.1"/>
    <property type="molecule type" value="Genomic_DNA"/>
</dbReference>
<dbReference type="RefSeq" id="XP_069210753.1">
    <property type="nucleotide sequence ID" value="XM_069350367.1"/>
</dbReference>
<feature type="coiled-coil region" evidence="1">
    <location>
        <begin position="604"/>
        <end position="631"/>
    </location>
</feature>
<evidence type="ECO:0000313" key="3">
    <source>
        <dbReference type="EMBL" id="KAL1410809.1"/>
    </source>
</evidence>
<evidence type="ECO:0000313" key="4">
    <source>
        <dbReference type="Proteomes" id="UP001565368"/>
    </source>
</evidence>
<sequence>MPPPPITYKDRGRQPRQSSAPLIPSVGAYNRSPSPPRHSSQDDLVSYGQGSPEPEAAQDDDSMADAQPTSAEQTIVFTVNPKFDNTLTTDNVYSTADNLPYPFSAGLPTQGGPYFDSSDPRWSTPTITLDRKSYVTGRFTDSGGDKYILGNQAMKKRNKGVDPPFVHLAPPIFAHPAMHPEVIRNCVPFLTPVSEFPTESSIYPIFDSAKATPSPDVEAHMEDAPPFWASCRFPCKKCDEPTYPDSPLKLPRYCAITFFPLEDGDSSGAPPNARKIKCQGFVYKGVNFTVELYALFFDNVADHPDDPFDMLWWNGKDGKPKAPPKPSKKRRQSGSVAGSKKKAKVKVDEPDTDFDEDIKDPDVEDVDELQSQAGLQAPDITMDINKPAADDGGAGPSQLGCAGSPRADSVGDEAAVDDWMKHISNHTPSEILDYSHDEPGDFGMQDPPASEAGAAGIATADSEHDKAHEPAANIPGKVILVDHEAEAEADTDLLGEPVMPDAQPLLDPPQKAQDQEGTQGQAVGAAGKNVTAVDGVDGVAPAGGSSAPPSTQLADWAAGLTSEQARHLSITANIRQQFAGFVAAAEEACAAGVVANEAEHKLATEKAQQDYIEAQQEMETAKTRMREAETIIVSGEGIRDEKNKALYAARDAELHKLQKEEADMVAALTKRR</sequence>
<feature type="region of interest" description="Disordered" evidence="2">
    <location>
        <begin position="495"/>
        <end position="524"/>
    </location>
</feature>
<feature type="region of interest" description="Disordered" evidence="2">
    <location>
        <begin position="1"/>
        <end position="69"/>
    </location>
</feature>
<keyword evidence="4" id="KW-1185">Reference proteome</keyword>
<accession>A0ABR3Q7W5</accession>
<feature type="region of interest" description="Disordered" evidence="2">
    <location>
        <begin position="314"/>
        <end position="415"/>
    </location>
</feature>
<keyword evidence="1" id="KW-0175">Coiled coil</keyword>
<feature type="compositionally biased region" description="Low complexity" evidence="2">
    <location>
        <begin position="449"/>
        <end position="460"/>
    </location>
</feature>
<dbReference type="GeneID" id="95982795"/>
<evidence type="ECO:0000256" key="1">
    <source>
        <dbReference type="SAM" id="Coils"/>
    </source>
</evidence>
<dbReference type="Proteomes" id="UP001565368">
    <property type="component" value="Unassembled WGS sequence"/>
</dbReference>
<proteinExistence type="predicted"/>
<reference evidence="3 4" key="1">
    <citation type="submission" date="2023-08" db="EMBL/GenBank/DDBJ databases">
        <title>Annotated Genome Sequence of Vanrija albida AlHP1.</title>
        <authorList>
            <person name="Herzog R."/>
        </authorList>
    </citation>
    <scope>NUCLEOTIDE SEQUENCE [LARGE SCALE GENOMIC DNA]</scope>
    <source>
        <strain evidence="3 4">AlHP1</strain>
    </source>
</reference>
<organism evidence="3 4">
    <name type="scientific">Vanrija albida</name>
    <dbReference type="NCBI Taxonomy" id="181172"/>
    <lineage>
        <taxon>Eukaryota</taxon>
        <taxon>Fungi</taxon>
        <taxon>Dikarya</taxon>
        <taxon>Basidiomycota</taxon>
        <taxon>Agaricomycotina</taxon>
        <taxon>Tremellomycetes</taxon>
        <taxon>Trichosporonales</taxon>
        <taxon>Trichosporonaceae</taxon>
        <taxon>Vanrija</taxon>
    </lineage>
</organism>
<feature type="compositionally biased region" description="Acidic residues" evidence="2">
    <location>
        <begin position="350"/>
        <end position="368"/>
    </location>
</feature>
<evidence type="ECO:0008006" key="5">
    <source>
        <dbReference type="Google" id="ProtNLM"/>
    </source>
</evidence>
<comment type="caution">
    <text evidence="3">The sequence shown here is derived from an EMBL/GenBank/DDBJ whole genome shotgun (WGS) entry which is preliminary data.</text>
</comment>
<evidence type="ECO:0000256" key="2">
    <source>
        <dbReference type="SAM" id="MobiDB-lite"/>
    </source>
</evidence>
<protein>
    <recommendedName>
        <fullName evidence="5">GDP/GTP exchange factor Sec2 N-terminal domain-containing protein</fullName>
    </recommendedName>
</protein>
<gene>
    <name evidence="3" type="ORF">Q8F55_001752</name>
</gene>